<name>A0ABR2IB79_9EUKA</name>
<dbReference type="EMBL" id="JAPFFF010000374">
    <property type="protein sequence ID" value="KAK8834555.1"/>
    <property type="molecule type" value="Genomic_DNA"/>
</dbReference>
<organism evidence="3 4">
    <name type="scientific">Tritrichomonas musculus</name>
    <dbReference type="NCBI Taxonomy" id="1915356"/>
    <lineage>
        <taxon>Eukaryota</taxon>
        <taxon>Metamonada</taxon>
        <taxon>Parabasalia</taxon>
        <taxon>Tritrichomonadida</taxon>
        <taxon>Tritrichomonadidae</taxon>
        <taxon>Tritrichomonas</taxon>
    </lineage>
</organism>
<evidence type="ECO:0000256" key="1">
    <source>
        <dbReference type="SAM" id="Coils"/>
    </source>
</evidence>
<dbReference type="EMBL" id="JAPFFF010000018">
    <property type="protein sequence ID" value="KAK8860249.1"/>
    <property type="molecule type" value="Genomic_DNA"/>
</dbReference>
<dbReference type="Proteomes" id="UP001470230">
    <property type="component" value="Unassembled WGS sequence"/>
</dbReference>
<feature type="coiled-coil region" evidence="1">
    <location>
        <begin position="101"/>
        <end position="166"/>
    </location>
</feature>
<evidence type="ECO:0000313" key="3">
    <source>
        <dbReference type="EMBL" id="KAK8860249.1"/>
    </source>
</evidence>
<accession>A0ABR2IB79</accession>
<proteinExistence type="predicted"/>
<reference evidence="3 4" key="1">
    <citation type="submission" date="2024-04" db="EMBL/GenBank/DDBJ databases">
        <title>Tritrichomonas musculus Genome.</title>
        <authorList>
            <person name="Alves-Ferreira E."/>
            <person name="Grigg M."/>
            <person name="Lorenzi H."/>
            <person name="Galac M."/>
        </authorList>
    </citation>
    <scope>NUCLEOTIDE SEQUENCE [LARGE SCALE GENOMIC DNA]</scope>
    <source>
        <strain evidence="3 4">EAF2021</strain>
    </source>
</reference>
<evidence type="ECO:0000313" key="2">
    <source>
        <dbReference type="EMBL" id="KAK8834555.1"/>
    </source>
</evidence>
<gene>
    <name evidence="3" type="ORF">M9Y10_011914</name>
    <name evidence="2" type="ORF">M9Y10_027556</name>
</gene>
<sequence>MDENSFYGALKKLNGISDRKAAKLFATLYKSEVKAKKLEYELSQMNIQEIENEIEQMKECIIETAKNNEDHQRRILSCNRLLGYVLVKPSFAEHYRMRHLIEKYKRMFEAINRKVEENRKLLSQQPSKPQRMIQNNKIYQQLIDDYLKAESDLNDANQSFENYEVETESLGFSIVDEINEYQSCAKKLNIPIQDFDPTKALAGILGTEDQSDNDSYDES</sequence>
<feature type="coiled-coil region" evidence="1">
    <location>
        <begin position="33"/>
        <end position="67"/>
    </location>
</feature>
<keyword evidence="4" id="KW-1185">Reference proteome</keyword>
<evidence type="ECO:0000313" key="4">
    <source>
        <dbReference type="Proteomes" id="UP001470230"/>
    </source>
</evidence>
<keyword evidence="1" id="KW-0175">Coiled coil</keyword>
<comment type="caution">
    <text evidence="3">The sequence shown here is derived from an EMBL/GenBank/DDBJ whole genome shotgun (WGS) entry which is preliminary data.</text>
</comment>
<protein>
    <submittedName>
        <fullName evidence="3">Uncharacterized protein</fullName>
    </submittedName>
</protein>